<evidence type="ECO:0000256" key="4">
    <source>
        <dbReference type="ARBA" id="ARBA00022691"/>
    </source>
</evidence>
<proteinExistence type="inferred from homology"/>
<evidence type="ECO:0000313" key="9">
    <source>
        <dbReference type="Proteomes" id="UP000807716"/>
    </source>
</evidence>
<sequence>MITYTFSAFVARSVRVLVDGRLQPVDDKLDISKYAGRGGIDFKNPKALRELTYCLLRKDFGVEVEFPLDSLCPTIPNRVNYVCWIEDLVGLERENVIGIDMYDQKQPAHLIFSFKIDDRSVEYALKNVARNHWQDRISIVKNLDADKTLPPELFTDPNQTYDFCMCNPPFFESDDDYLESLASKVEAPAATLSATDMELTTPGGEVQFVKKMIDESKKLQKRVRWYTSMLGKKSSVNAITAYLRECSILNFTVATFRQGQTFRWAVAWSHHSEHAPKSTWDSLSKNIKTLKQVLYIPLTGKEPDEVLSSVKTILESLDIAFHDVDDDAEEASSSHALRGDAYSHTWSRAARRAKARQAQAPSDSSPPLPSLTPSVVTEGNRQEPILGFGLEVCSTNPLSVRDQQHPAKKQRAESSSSRDTTEGEKGKSTTTVEVSWLVGKDRELFESFVKHLRSRLEDRQQS</sequence>
<feature type="region of interest" description="Disordered" evidence="7">
    <location>
        <begin position="348"/>
        <end position="377"/>
    </location>
</feature>
<comment type="similarity">
    <text evidence="1 5">Belongs to the methyltransferase superfamily. METTL16/RlmF family.</text>
</comment>
<gene>
    <name evidence="8" type="ORF">DFQ27_006709</name>
</gene>
<evidence type="ECO:0000256" key="6">
    <source>
        <dbReference type="PIRSR" id="PIRSR037350-1"/>
    </source>
</evidence>
<keyword evidence="2 5" id="KW-0489">Methyltransferase</keyword>
<keyword evidence="4 6" id="KW-0949">S-adenosyl-L-methionine</keyword>
<dbReference type="Pfam" id="PF05971">
    <property type="entry name" value="Methyltransf_10"/>
    <property type="match status" value="1"/>
</dbReference>
<dbReference type="SUPFAM" id="SSF53335">
    <property type="entry name" value="S-adenosyl-L-methionine-dependent methyltransferases"/>
    <property type="match status" value="1"/>
</dbReference>
<name>A0A9P6PXE0_9FUNG</name>
<dbReference type="InterPro" id="IPR010286">
    <property type="entry name" value="METTL16/RlmF"/>
</dbReference>
<evidence type="ECO:0000256" key="2">
    <source>
        <dbReference type="ARBA" id="ARBA00022603"/>
    </source>
</evidence>
<dbReference type="InterPro" id="IPR017182">
    <property type="entry name" value="METTL16/PsiM"/>
</dbReference>
<feature type="region of interest" description="Disordered" evidence="7">
    <location>
        <begin position="397"/>
        <end position="432"/>
    </location>
</feature>
<evidence type="ECO:0000313" key="8">
    <source>
        <dbReference type="EMBL" id="KAG0254705.1"/>
    </source>
</evidence>
<dbReference type="Gene3D" id="3.40.50.150">
    <property type="entry name" value="Vaccinia Virus protein VP39"/>
    <property type="match status" value="1"/>
</dbReference>
<keyword evidence="9" id="KW-1185">Reference proteome</keyword>
<organism evidence="8 9">
    <name type="scientific">Actinomortierella ambigua</name>
    <dbReference type="NCBI Taxonomy" id="1343610"/>
    <lineage>
        <taxon>Eukaryota</taxon>
        <taxon>Fungi</taxon>
        <taxon>Fungi incertae sedis</taxon>
        <taxon>Mucoromycota</taxon>
        <taxon>Mortierellomycotina</taxon>
        <taxon>Mortierellomycetes</taxon>
        <taxon>Mortierellales</taxon>
        <taxon>Mortierellaceae</taxon>
        <taxon>Actinomortierella</taxon>
    </lineage>
</organism>
<dbReference type="AlphaFoldDB" id="A0A9P6PXE0"/>
<dbReference type="InterPro" id="IPR029063">
    <property type="entry name" value="SAM-dependent_MTases_sf"/>
</dbReference>
<dbReference type="PANTHER" id="PTHR13393:SF0">
    <property type="entry name" value="RNA N6-ADENOSINE-METHYLTRANSFERASE METTL16"/>
    <property type="match status" value="1"/>
</dbReference>
<accession>A0A9P6PXE0</accession>
<dbReference type="EMBL" id="JAAAJB010000501">
    <property type="protein sequence ID" value="KAG0254705.1"/>
    <property type="molecule type" value="Genomic_DNA"/>
</dbReference>
<feature type="binding site" evidence="6">
    <location>
        <position position="167"/>
    </location>
    <ligand>
        <name>S-adenosyl-L-methionine</name>
        <dbReference type="ChEBI" id="CHEBI:59789"/>
    </ligand>
</feature>
<comment type="caution">
    <text evidence="8">The sequence shown here is derived from an EMBL/GenBank/DDBJ whole genome shotgun (WGS) entry which is preliminary data.</text>
</comment>
<dbReference type="GO" id="GO:0070475">
    <property type="term" value="P:rRNA base methylation"/>
    <property type="evidence" value="ECO:0007669"/>
    <property type="project" value="TreeGrafter"/>
</dbReference>
<dbReference type="OrthoDB" id="514248at2759"/>
<evidence type="ECO:0000256" key="1">
    <source>
        <dbReference type="ARBA" id="ARBA00005878"/>
    </source>
</evidence>
<dbReference type="PANTHER" id="PTHR13393">
    <property type="entry name" value="SAM-DEPENDENT METHYLTRANSFERASE"/>
    <property type="match status" value="1"/>
</dbReference>
<dbReference type="EC" id="2.1.1.-" evidence="5"/>
<protein>
    <recommendedName>
        <fullName evidence="5">U6 small nuclear RNA (adenine-(43)-N(6))-methyltransferase</fullName>
        <ecNumber evidence="5">2.1.1.-</ecNumber>
    </recommendedName>
</protein>
<dbReference type="Proteomes" id="UP000807716">
    <property type="component" value="Unassembled WGS sequence"/>
</dbReference>
<keyword evidence="3 5" id="KW-0808">Transferase</keyword>
<evidence type="ECO:0000256" key="3">
    <source>
        <dbReference type="ARBA" id="ARBA00022679"/>
    </source>
</evidence>
<evidence type="ECO:0000256" key="5">
    <source>
        <dbReference type="PIRNR" id="PIRNR037350"/>
    </source>
</evidence>
<evidence type="ECO:0000256" key="7">
    <source>
        <dbReference type="SAM" id="MobiDB-lite"/>
    </source>
</evidence>
<reference evidence="8" key="1">
    <citation type="journal article" date="2020" name="Fungal Divers.">
        <title>Resolving the Mortierellaceae phylogeny through synthesis of multi-gene phylogenetics and phylogenomics.</title>
        <authorList>
            <person name="Vandepol N."/>
            <person name="Liber J."/>
            <person name="Desiro A."/>
            <person name="Na H."/>
            <person name="Kennedy M."/>
            <person name="Barry K."/>
            <person name="Grigoriev I.V."/>
            <person name="Miller A.N."/>
            <person name="O'Donnell K."/>
            <person name="Stajich J.E."/>
            <person name="Bonito G."/>
        </authorList>
    </citation>
    <scope>NUCLEOTIDE SEQUENCE</scope>
    <source>
        <strain evidence="8">BC1065</strain>
    </source>
</reference>
<feature type="binding site" evidence="6">
    <location>
        <position position="78"/>
    </location>
    <ligand>
        <name>S-adenosyl-L-methionine</name>
        <dbReference type="ChEBI" id="CHEBI:59789"/>
    </ligand>
</feature>
<dbReference type="GO" id="GO:0008168">
    <property type="term" value="F:methyltransferase activity"/>
    <property type="evidence" value="ECO:0007669"/>
    <property type="project" value="UniProtKB-UniRule"/>
</dbReference>
<dbReference type="PIRSF" id="PIRSF037350">
    <property type="entry name" value="Mtase_ZK1128_prd"/>
    <property type="match status" value="1"/>
</dbReference>
<dbReference type="GO" id="GO:0005634">
    <property type="term" value="C:nucleus"/>
    <property type="evidence" value="ECO:0007669"/>
    <property type="project" value="TreeGrafter"/>
</dbReference>